<protein>
    <submittedName>
        <fullName evidence="3">Uncharacterized protein</fullName>
    </submittedName>
</protein>
<evidence type="ECO:0000256" key="1">
    <source>
        <dbReference type="SAM" id="MobiDB-lite"/>
    </source>
</evidence>
<accession>A0A0E0M2W6</accession>
<dbReference type="Proteomes" id="UP000026962">
    <property type="component" value="Chromosome 9"/>
</dbReference>
<dbReference type="OMA" id="RIMWYPG"/>
<feature type="compositionally biased region" description="Gly residues" evidence="1">
    <location>
        <begin position="1"/>
        <end position="10"/>
    </location>
</feature>
<feature type="transmembrane region" description="Helical" evidence="2">
    <location>
        <begin position="279"/>
        <end position="296"/>
    </location>
</feature>
<dbReference type="Gramene" id="OPUNC09G13530.1">
    <property type="protein sequence ID" value="OPUNC09G13530.1"/>
    <property type="gene ID" value="OPUNC09G13530"/>
</dbReference>
<keyword evidence="2" id="KW-0472">Membrane</keyword>
<dbReference type="AlphaFoldDB" id="A0A0E0M2W6"/>
<keyword evidence="4" id="KW-1185">Reference proteome</keyword>
<proteinExistence type="predicted"/>
<keyword evidence="2" id="KW-1133">Transmembrane helix</keyword>
<name>A0A0E0M2W6_ORYPU</name>
<dbReference type="eggNOG" id="ENOG502R66Y">
    <property type="taxonomic scope" value="Eukaryota"/>
</dbReference>
<dbReference type="HOGENOM" id="CLU_083798_0_0_1"/>
<dbReference type="EnsemblPlants" id="OPUNC09G13530.1">
    <property type="protein sequence ID" value="OPUNC09G13530.1"/>
    <property type="gene ID" value="OPUNC09G13530"/>
</dbReference>
<evidence type="ECO:0000313" key="3">
    <source>
        <dbReference type="EnsemblPlants" id="OPUNC09G13530.1"/>
    </source>
</evidence>
<evidence type="ECO:0000256" key="2">
    <source>
        <dbReference type="SAM" id="Phobius"/>
    </source>
</evidence>
<organism evidence="3">
    <name type="scientific">Oryza punctata</name>
    <name type="common">Red rice</name>
    <dbReference type="NCBI Taxonomy" id="4537"/>
    <lineage>
        <taxon>Eukaryota</taxon>
        <taxon>Viridiplantae</taxon>
        <taxon>Streptophyta</taxon>
        <taxon>Embryophyta</taxon>
        <taxon>Tracheophyta</taxon>
        <taxon>Spermatophyta</taxon>
        <taxon>Magnoliopsida</taxon>
        <taxon>Liliopsida</taxon>
        <taxon>Poales</taxon>
        <taxon>Poaceae</taxon>
        <taxon>BOP clade</taxon>
        <taxon>Oryzoideae</taxon>
        <taxon>Oryzeae</taxon>
        <taxon>Oryzinae</taxon>
        <taxon>Oryza</taxon>
    </lineage>
</organism>
<reference evidence="3" key="2">
    <citation type="submission" date="2018-05" db="EMBL/GenBank/DDBJ databases">
        <title>OpunRS2 (Oryza punctata Reference Sequence Version 2).</title>
        <authorList>
            <person name="Zhang J."/>
            <person name="Kudrna D."/>
            <person name="Lee S."/>
            <person name="Talag J."/>
            <person name="Welchert J."/>
            <person name="Wing R.A."/>
        </authorList>
    </citation>
    <scope>NUCLEOTIDE SEQUENCE [LARGE SCALE GENOMIC DNA]</scope>
</reference>
<feature type="region of interest" description="Disordered" evidence="1">
    <location>
        <begin position="1"/>
        <end position="45"/>
    </location>
</feature>
<sequence length="339" mass="37876">MLSVRRGGGVKTSPVSPWNPGYPRRSSVPMTSDSGRPSLSRRVLGGAARPAVAEAAAALRLSDSGGEGGFQRREPHRWLRPCSSQRIATGPRSGDGAAAVVASRSGRSDIGLGVSSFSPCLHPHRVDAPRRRPVWCSPVAPPPPPPRRVEVQCVRKRRMREEWEALKAAIADMFRPLLRNLADICSLRSAYDFEDYQIGMLFGAFLGYVGCYQLWKTAPSVFVDAALAFVFYKLSVVSSELHRQHKSNSLIMRLKFGTILVMVMKDIKKNYVLLDIIRMPVFFLYICAFVFDVAGVKKYARRSLISLFNLLKSRGGIQEIYRIMWYPGYVSPYDDSADW</sequence>
<evidence type="ECO:0000313" key="4">
    <source>
        <dbReference type="Proteomes" id="UP000026962"/>
    </source>
</evidence>
<feature type="compositionally biased region" description="Polar residues" evidence="1">
    <location>
        <begin position="28"/>
        <end position="37"/>
    </location>
</feature>
<reference evidence="3" key="1">
    <citation type="submission" date="2015-04" db="UniProtKB">
        <authorList>
            <consortium name="EnsemblPlants"/>
        </authorList>
    </citation>
    <scope>IDENTIFICATION</scope>
</reference>
<keyword evidence="2" id="KW-0812">Transmembrane</keyword>